<gene>
    <name evidence="1" type="ORF">EV182_006252</name>
</gene>
<proteinExistence type="predicted"/>
<dbReference type="EMBL" id="JAMZIH010007650">
    <property type="protein sequence ID" value="KAJ1672907.1"/>
    <property type="molecule type" value="Genomic_DNA"/>
</dbReference>
<evidence type="ECO:0000313" key="2">
    <source>
        <dbReference type="Proteomes" id="UP001145114"/>
    </source>
</evidence>
<organism evidence="1 2">
    <name type="scientific">Spiromyces aspiralis</name>
    <dbReference type="NCBI Taxonomy" id="68401"/>
    <lineage>
        <taxon>Eukaryota</taxon>
        <taxon>Fungi</taxon>
        <taxon>Fungi incertae sedis</taxon>
        <taxon>Zoopagomycota</taxon>
        <taxon>Kickxellomycotina</taxon>
        <taxon>Kickxellomycetes</taxon>
        <taxon>Kickxellales</taxon>
        <taxon>Kickxellaceae</taxon>
        <taxon>Spiromyces</taxon>
    </lineage>
</organism>
<comment type="caution">
    <text evidence="1">The sequence shown here is derived from an EMBL/GenBank/DDBJ whole genome shotgun (WGS) entry which is preliminary data.</text>
</comment>
<name>A0ACC1H954_9FUNG</name>
<feature type="non-terminal residue" evidence="1">
    <location>
        <position position="1"/>
    </location>
</feature>
<accession>A0ACC1H954</accession>
<evidence type="ECO:0000313" key="1">
    <source>
        <dbReference type="EMBL" id="KAJ1672907.1"/>
    </source>
</evidence>
<sequence>LYPYLLDALSPTGDENQVGVFSRKYWRIFLYVGNRHALLFGLGTFMALLSILIFAFTAHQMYILANGTTSDETDRWGDVRLAIEDKVLFVIFQQQDHTGDEGLAQPTMRILDIIEVEDQEADERPRRLVQDLCEIQNIYDKGWFRNLALIFSPPEL</sequence>
<protein>
    <submittedName>
        <fullName evidence="1">Uncharacterized protein</fullName>
    </submittedName>
</protein>
<dbReference type="Proteomes" id="UP001145114">
    <property type="component" value="Unassembled WGS sequence"/>
</dbReference>
<reference evidence="1" key="1">
    <citation type="submission" date="2022-06" db="EMBL/GenBank/DDBJ databases">
        <title>Phylogenomic reconstructions and comparative analyses of Kickxellomycotina fungi.</title>
        <authorList>
            <person name="Reynolds N.K."/>
            <person name="Stajich J.E."/>
            <person name="Barry K."/>
            <person name="Grigoriev I.V."/>
            <person name="Crous P."/>
            <person name="Smith M.E."/>
        </authorList>
    </citation>
    <scope>NUCLEOTIDE SEQUENCE</scope>
    <source>
        <strain evidence="1">RSA 2271</strain>
    </source>
</reference>
<keyword evidence="2" id="KW-1185">Reference proteome</keyword>